<name>A0A0F3N6E3_ANAPH</name>
<reference evidence="2 3" key="1">
    <citation type="submission" date="2015-01" db="EMBL/GenBank/DDBJ databases">
        <title>Genome Sequencing of Rickettsiales.</title>
        <authorList>
            <person name="Daugherty S.C."/>
            <person name="Su Q."/>
            <person name="Abolude K."/>
            <person name="Beier-Sexton M."/>
            <person name="Carlyon J.A."/>
            <person name="Carter R."/>
            <person name="Day N.P."/>
            <person name="Dumler S.J."/>
            <person name="Dyachenko V."/>
            <person name="Godinez A."/>
            <person name="Kurtti T.J."/>
            <person name="Lichay M."/>
            <person name="Mullins K.E."/>
            <person name="Ott S."/>
            <person name="Pappas-Brown V."/>
            <person name="Paris D.H."/>
            <person name="Patel P."/>
            <person name="Richards A.L."/>
            <person name="Sadzewicz L."/>
            <person name="Sears K."/>
            <person name="Seidman D."/>
            <person name="Sengamalay N."/>
            <person name="Stenos J."/>
            <person name="Tallon L.J."/>
            <person name="Vincent G."/>
            <person name="Fraser C.M."/>
            <person name="Munderloh U."/>
            <person name="Dunning-Hotopp J.C."/>
        </authorList>
    </citation>
    <scope>NUCLEOTIDE SEQUENCE [LARGE SCALE GENOMIC DNA]</scope>
    <source>
        <strain evidence="2 3">NCH-1</strain>
    </source>
</reference>
<feature type="transmembrane region" description="Helical" evidence="1">
    <location>
        <begin position="23"/>
        <end position="44"/>
    </location>
</feature>
<sequence length="46" mass="5332">MILALVMDLCCYKCSIIREISTGIIKVLCFYSILHVIFNLWVTYST</sequence>
<dbReference type="AlphaFoldDB" id="A0A0F3N6E3"/>
<protein>
    <submittedName>
        <fullName evidence="2">Uncharacterized protein</fullName>
    </submittedName>
</protein>
<dbReference type="EMBL" id="LANT01000008">
    <property type="protein sequence ID" value="KJV63257.1"/>
    <property type="molecule type" value="Genomic_DNA"/>
</dbReference>
<organism evidence="2 3">
    <name type="scientific">Anaplasma phagocytophilum str. NCH-1</name>
    <dbReference type="NCBI Taxonomy" id="1359161"/>
    <lineage>
        <taxon>Bacteria</taxon>
        <taxon>Pseudomonadati</taxon>
        <taxon>Pseudomonadota</taxon>
        <taxon>Alphaproteobacteria</taxon>
        <taxon>Rickettsiales</taxon>
        <taxon>Anaplasmataceae</taxon>
        <taxon>Anaplasma</taxon>
        <taxon>phagocytophilum group</taxon>
    </lineage>
</organism>
<gene>
    <name evidence="2" type="ORF">EPHNCH_1027</name>
</gene>
<keyword evidence="1" id="KW-0812">Transmembrane</keyword>
<keyword evidence="1" id="KW-0472">Membrane</keyword>
<evidence type="ECO:0000313" key="2">
    <source>
        <dbReference type="EMBL" id="KJV63257.1"/>
    </source>
</evidence>
<accession>A0A0F3N6E3</accession>
<evidence type="ECO:0000313" key="3">
    <source>
        <dbReference type="Proteomes" id="UP000033754"/>
    </source>
</evidence>
<proteinExistence type="predicted"/>
<dbReference type="Proteomes" id="UP000033754">
    <property type="component" value="Unassembled WGS sequence"/>
</dbReference>
<keyword evidence="1" id="KW-1133">Transmembrane helix</keyword>
<evidence type="ECO:0000256" key="1">
    <source>
        <dbReference type="SAM" id="Phobius"/>
    </source>
</evidence>
<comment type="caution">
    <text evidence="2">The sequence shown here is derived from an EMBL/GenBank/DDBJ whole genome shotgun (WGS) entry which is preliminary data.</text>
</comment>